<dbReference type="EMBL" id="JBFXLU010000117">
    <property type="protein sequence ID" value="KAL2840802.1"/>
    <property type="molecule type" value="Genomic_DNA"/>
</dbReference>
<reference evidence="1 2" key="1">
    <citation type="submission" date="2024-07" db="EMBL/GenBank/DDBJ databases">
        <title>Section-level genome sequencing and comparative genomics of Aspergillus sections Usti and Cavernicolus.</title>
        <authorList>
            <consortium name="Lawrence Berkeley National Laboratory"/>
            <person name="Nybo J.L."/>
            <person name="Vesth T.C."/>
            <person name="Theobald S."/>
            <person name="Frisvad J.C."/>
            <person name="Larsen T.O."/>
            <person name="Kjaerboelling I."/>
            <person name="Rothschild-Mancinelli K."/>
            <person name="Lyhne E.K."/>
            <person name="Kogle M.E."/>
            <person name="Barry K."/>
            <person name="Clum A."/>
            <person name="Na H."/>
            <person name="Ledsgaard L."/>
            <person name="Lin J."/>
            <person name="Lipzen A."/>
            <person name="Kuo A."/>
            <person name="Riley R."/>
            <person name="Mondo S."/>
            <person name="Labutti K."/>
            <person name="Haridas S."/>
            <person name="Pangalinan J."/>
            <person name="Salamov A.A."/>
            <person name="Simmons B.A."/>
            <person name="Magnuson J.K."/>
            <person name="Chen J."/>
            <person name="Drula E."/>
            <person name="Henrissat B."/>
            <person name="Wiebenga A."/>
            <person name="Lubbers R.J."/>
            <person name="Gomes A.C."/>
            <person name="Makela M.R."/>
            <person name="Stajich J."/>
            <person name="Grigoriev I.V."/>
            <person name="Mortensen U.H."/>
            <person name="De Vries R.P."/>
            <person name="Baker S.E."/>
            <person name="Andersen M.R."/>
        </authorList>
    </citation>
    <scope>NUCLEOTIDE SEQUENCE [LARGE SCALE GENOMIC DNA]</scope>
    <source>
        <strain evidence="1 2">CBS 123904</strain>
    </source>
</reference>
<sequence>MVEPVPHERPRGFSSRSQWPFVLENTGIVLDDELVRTTPNGTDVRLHGASLPFRFPDDTRLRGVLDDYFSPGSYSIGSLAQITRFTEGRWAMWDTQGDDDRLFAYIPFRDMRIRRGSSLMAVTRGSIVFCSSLCPAVYMAPMAQCQECIVLGLPIKGKK</sequence>
<evidence type="ECO:0000313" key="1">
    <source>
        <dbReference type="EMBL" id="KAL2840802.1"/>
    </source>
</evidence>
<keyword evidence="2" id="KW-1185">Reference proteome</keyword>
<proteinExistence type="predicted"/>
<accession>A0ABR4JL89</accession>
<evidence type="ECO:0000313" key="2">
    <source>
        <dbReference type="Proteomes" id="UP001610446"/>
    </source>
</evidence>
<name>A0ABR4JL89_9EURO</name>
<organism evidence="1 2">
    <name type="scientific">Aspergillus pseudoustus</name>
    <dbReference type="NCBI Taxonomy" id="1810923"/>
    <lineage>
        <taxon>Eukaryota</taxon>
        <taxon>Fungi</taxon>
        <taxon>Dikarya</taxon>
        <taxon>Ascomycota</taxon>
        <taxon>Pezizomycotina</taxon>
        <taxon>Eurotiomycetes</taxon>
        <taxon>Eurotiomycetidae</taxon>
        <taxon>Eurotiales</taxon>
        <taxon>Aspergillaceae</taxon>
        <taxon>Aspergillus</taxon>
        <taxon>Aspergillus subgen. Nidulantes</taxon>
    </lineage>
</organism>
<comment type="caution">
    <text evidence="1">The sequence shown here is derived from an EMBL/GenBank/DDBJ whole genome shotgun (WGS) entry which is preliminary data.</text>
</comment>
<protein>
    <submittedName>
        <fullName evidence="1">Uncharacterized protein</fullName>
    </submittedName>
</protein>
<gene>
    <name evidence="1" type="ORF">BJY01DRAFT_16087</name>
</gene>
<dbReference type="Proteomes" id="UP001610446">
    <property type="component" value="Unassembled WGS sequence"/>
</dbReference>